<gene>
    <name evidence="1" type="ORF">PsorP6_008293</name>
</gene>
<accession>A0ACC0W876</accession>
<comment type="caution">
    <text evidence="1">The sequence shown here is derived from an EMBL/GenBank/DDBJ whole genome shotgun (WGS) entry which is preliminary data.</text>
</comment>
<organism evidence="1 2">
    <name type="scientific">Peronosclerospora sorghi</name>
    <dbReference type="NCBI Taxonomy" id="230839"/>
    <lineage>
        <taxon>Eukaryota</taxon>
        <taxon>Sar</taxon>
        <taxon>Stramenopiles</taxon>
        <taxon>Oomycota</taxon>
        <taxon>Peronosporomycetes</taxon>
        <taxon>Peronosporales</taxon>
        <taxon>Peronosporaceae</taxon>
        <taxon>Peronosclerospora</taxon>
    </lineage>
</organism>
<evidence type="ECO:0000313" key="1">
    <source>
        <dbReference type="EMBL" id="KAI9914939.1"/>
    </source>
</evidence>
<proteinExistence type="predicted"/>
<reference evidence="1 2" key="1">
    <citation type="journal article" date="2022" name="bioRxiv">
        <title>The genome of the oomycete Peronosclerospora sorghi, a cosmopolitan pathogen of maize and sorghum, is inflated with dispersed pseudogenes.</title>
        <authorList>
            <person name="Fletcher K."/>
            <person name="Martin F."/>
            <person name="Isakeit T."/>
            <person name="Cavanaugh K."/>
            <person name="Magill C."/>
            <person name="Michelmore R."/>
        </authorList>
    </citation>
    <scope>NUCLEOTIDE SEQUENCE [LARGE SCALE GENOMIC DNA]</scope>
    <source>
        <strain evidence="1">P6</strain>
    </source>
</reference>
<dbReference type="EMBL" id="CM047582">
    <property type="protein sequence ID" value="KAI9914939.1"/>
    <property type="molecule type" value="Genomic_DNA"/>
</dbReference>
<keyword evidence="2" id="KW-1185">Reference proteome</keyword>
<sequence length="113" mass="12419">MGDWIPIRPFERAMLELMPRLERAVLIGDGRPFLSALFFLKTTGSSGRGTQQGSKHASGGVLSEEARKIGSSLGSSATTVPEAMRCQHWAVHFDAVLEEFPHVCPISRARVRK</sequence>
<name>A0ACC0W876_9STRA</name>
<protein>
    <submittedName>
        <fullName evidence="1">Uncharacterized protein</fullName>
    </submittedName>
</protein>
<evidence type="ECO:0000313" key="2">
    <source>
        <dbReference type="Proteomes" id="UP001163321"/>
    </source>
</evidence>
<dbReference type="Proteomes" id="UP001163321">
    <property type="component" value="Chromosome 3"/>
</dbReference>